<sequence>MYLKTILCAFIVLNSLVESAREERPKVSGSLDQKVQQLNDLYQKKFLVKFNGPKFKEFVKSPPRNYSVIMMFTAMASHRQCSICGHASDEFIIVANSYRYSHRLTESPLYFGIVDFDEGSDIFQMLRINTAPVFMHFPAKGKPKPLDTMDIQRVGFASEMIAKWIQERTDVQIRIFRPPNYSSTLALSVLFAICSSFLYVRRNNMEMFFNKNLWGVFSVLFCLNMISGQMWNHIRGPPLMHRNQQGIITYIHNSSQGQFIVETYIIIILNTILVFGAVIMIDSYTKKTDSKTRKIMTVGGLALVVFLFSVILSIFKSKAHGYPYSFLIK</sequence>
<keyword evidence="9 13" id="KW-1133">Transmembrane helix</keyword>
<dbReference type="Proteomes" id="UP000475862">
    <property type="component" value="Unassembled WGS sequence"/>
</dbReference>
<feature type="transmembrane region" description="Helical" evidence="13">
    <location>
        <begin position="212"/>
        <end position="231"/>
    </location>
</feature>
<evidence type="ECO:0000256" key="12">
    <source>
        <dbReference type="ARBA" id="ARBA00043952"/>
    </source>
</evidence>
<evidence type="ECO:0000256" key="6">
    <source>
        <dbReference type="ARBA" id="ARBA00022729"/>
    </source>
</evidence>
<comment type="pathway">
    <text evidence="12">Protein modification.</text>
</comment>
<dbReference type="GO" id="GO:0018279">
    <property type="term" value="P:protein N-linked glycosylation via asparagine"/>
    <property type="evidence" value="ECO:0007669"/>
    <property type="project" value="TreeGrafter"/>
</dbReference>
<protein>
    <recommendedName>
        <fullName evidence="17">Magnesium transporter protein 1</fullName>
    </recommendedName>
</protein>
<keyword evidence="10 13" id="KW-0472">Membrane</keyword>
<dbReference type="Gene3D" id="3.40.30.10">
    <property type="entry name" value="Glutaredoxin"/>
    <property type="match status" value="1"/>
</dbReference>
<dbReference type="GO" id="GO:0015693">
    <property type="term" value="P:magnesium ion transport"/>
    <property type="evidence" value="ECO:0007669"/>
    <property type="project" value="UniProtKB-ARBA"/>
</dbReference>
<keyword evidence="5 13" id="KW-0812">Transmembrane</keyword>
<dbReference type="AlphaFoldDB" id="A0A6G0TI38"/>
<proteinExistence type="inferred from homology"/>
<evidence type="ECO:0000256" key="13">
    <source>
        <dbReference type="SAM" id="Phobius"/>
    </source>
</evidence>
<dbReference type="InterPro" id="IPR021149">
    <property type="entry name" value="OligosaccharylTrfase_OST3/OST6"/>
</dbReference>
<dbReference type="InterPro" id="IPR036249">
    <property type="entry name" value="Thioredoxin-like_sf"/>
</dbReference>
<dbReference type="EMBL" id="VYZN01000037">
    <property type="protein sequence ID" value="KAE9532938.1"/>
    <property type="molecule type" value="Genomic_DNA"/>
</dbReference>
<dbReference type="GO" id="GO:0008250">
    <property type="term" value="C:oligosaccharyltransferase complex"/>
    <property type="evidence" value="ECO:0007669"/>
    <property type="project" value="TreeGrafter"/>
</dbReference>
<accession>A0A6G0TI38</accession>
<keyword evidence="7" id="KW-0256">Endoplasmic reticulum</keyword>
<comment type="subcellular location">
    <subcellularLocation>
        <location evidence="2">Endoplasmic reticulum membrane</location>
        <topology evidence="2">Multi-pass membrane protein</topology>
    </subcellularLocation>
</comment>
<dbReference type="PANTHER" id="PTHR12692:SF0">
    <property type="entry name" value="GH11935P"/>
    <property type="match status" value="1"/>
</dbReference>
<feature type="transmembrane region" description="Helical" evidence="13">
    <location>
        <begin position="181"/>
        <end position="200"/>
    </location>
</feature>
<feature type="signal peptide" evidence="14">
    <location>
        <begin position="1"/>
        <end position="19"/>
    </location>
</feature>
<gene>
    <name evidence="15" type="ORF">AGLY_009366</name>
</gene>
<reference evidence="15 16" key="1">
    <citation type="submission" date="2019-08" db="EMBL/GenBank/DDBJ databases">
        <title>The genome of the soybean aphid Biotype 1, its phylome, world population structure and adaptation to the North American continent.</title>
        <authorList>
            <person name="Giordano R."/>
            <person name="Donthu R.K."/>
            <person name="Hernandez A.G."/>
            <person name="Wright C.L."/>
            <person name="Zimin A.V."/>
        </authorList>
    </citation>
    <scope>NUCLEOTIDE SEQUENCE [LARGE SCALE GENOMIC DNA]</scope>
    <source>
        <tissue evidence="15">Whole aphids</tissue>
    </source>
</reference>
<evidence type="ECO:0000256" key="4">
    <source>
        <dbReference type="ARBA" id="ARBA00022448"/>
    </source>
</evidence>
<feature type="transmembrane region" description="Helical" evidence="13">
    <location>
        <begin position="264"/>
        <end position="283"/>
    </location>
</feature>
<comment type="caution">
    <text evidence="15">The sequence shown here is derived from an EMBL/GenBank/DDBJ whole genome shotgun (WGS) entry which is preliminary data.</text>
</comment>
<evidence type="ECO:0000256" key="10">
    <source>
        <dbReference type="ARBA" id="ARBA00023136"/>
    </source>
</evidence>
<evidence type="ECO:0000256" key="1">
    <source>
        <dbReference type="ARBA" id="ARBA00002791"/>
    </source>
</evidence>
<evidence type="ECO:0000256" key="7">
    <source>
        <dbReference type="ARBA" id="ARBA00022824"/>
    </source>
</evidence>
<evidence type="ECO:0000256" key="5">
    <source>
        <dbReference type="ARBA" id="ARBA00022692"/>
    </source>
</evidence>
<dbReference type="FunFam" id="3.40.30.10:FF:000009">
    <property type="entry name" value="Tumor suppressor candidate 3"/>
    <property type="match status" value="1"/>
</dbReference>
<keyword evidence="16" id="KW-1185">Reference proteome</keyword>
<comment type="similarity">
    <text evidence="3">Belongs to the OST3/OST6 family.</text>
</comment>
<dbReference type="SUPFAM" id="SSF52833">
    <property type="entry name" value="Thioredoxin-like"/>
    <property type="match status" value="1"/>
</dbReference>
<evidence type="ECO:0000256" key="11">
    <source>
        <dbReference type="ARBA" id="ARBA00023157"/>
    </source>
</evidence>
<evidence type="ECO:0000313" key="15">
    <source>
        <dbReference type="EMBL" id="KAE9532938.1"/>
    </source>
</evidence>
<keyword evidence="6 14" id="KW-0732">Signal</keyword>
<evidence type="ECO:0000256" key="9">
    <source>
        <dbReference type="ARBA" id="ARBA00022989"/>
    </source>
</evidence>
<comment type="function">
    <text evidence="1">Subunit of the oligosaccharyl transferase (OST) complex that catalyzes the initial transfer of a defined glycan (Glc(3)Man(9)GlcNAc(2) in eukaryotes) from the lipid carrier dolichol-pyrophosphate to an asparagine residue within an Asn-X-Ser/Thr consensus motif in nascent polypeptide chains, the first step in protein N-glycosylation. N-glycosylation occurs cotranslationally and the complex associates with the Sec61 complex at the channel-forming translocon complex that mediates protein translocation across the endoplasmic reticulum (ER). All subunits are required for a maximal enzyme activity.</text>
</comment>
<evidence type="ECO:0000256" key="3">
    <source>
        <dbReference type="ARBA" id="ARBA00009561"/>
    </source>
</evidence>
<evidence type="ECO:0000256" key="8">
    <source>
        <dbReference type="ARBA" id="ARBA00022842"/>
    </source>
</evidence>
<evidence type="ECO:0008006" key="17">
    <source>
        <dbReference type="Google" id="ProtNLM"/>
    </source>
</evidence>
<dbReference type="PANTHER" id="PTHR12692">
    <property type="entry name" value="DOLICHYL-DIPHOSPHOOLIGOSACCHARIDE--PROTEIN GLYCOSYLTRANSFERASE-RELATED"/>
    <property type="match status" value="1"/>
</dbReference>
<evidence type="ECO:0000256" key="2">
    <source>
        <dbReference type="ARBA" id="ARBA00004477"/>
    </source>
</evidence>
<keyword evidence="4" id="KW-0813">Transport</keyword>
<feature type="chain" id="PRO_5026084072" description="Magnesium transporter protein 1" evidence="14">
    <location>
        <begin position="20"/>
        <end position="329"/>
    </location>
</feature>
<organism evidence="15 16">
    <name type="scientific">Aphis glycines</name>
    <name type="common">Soybean aphid</name>
    <dbReference type="NCBI Taxonomy" id="307491"/>
    <lineage>
        <taxon>Eukaryota</taxon>
        <taxon>Metazoa</taxon>
        <taxon>Ecdysozoa</taxon>
        <taxon>Arthropoda</taxon>
        <taxon>Hexapoda</taxon>
        <taxon>Insecta</taxon>
        <taxon>Pterygota</taxon>
        <taxon>Neoptera</taxon>
        <taxon>Paraneoptera</taxon>
        <taxon>Hemiptera</taxon>
        <taxon>Sternorrhyncha</taxon>
        <taxon>Aphidomorpha</taxon>
        <taxon>Aphidoidea</taxon>
        <taxon>Aphididae</taxon>
        <taxon>Aphidini</taxon>
        <taxon>Aphis</taxon>
        <taxon>Aphis</taxon>
    </lineage>
</organism>
<evidence type="ECO:0000256" key="14">
    <source>
        <dbReference type="SAM" id="SignalP"/>
    </source>
</evidence>
<evidence type="ECO:0000313" key="16">
    <source>
        <dbReference type="Proteomes" id="UP000475862"/>
    </source>
</evidence>
<dbReference type="OrthoDB" id="67566at2759"/>
<feature type="transmembrane region" description="Helical" evidence="13">
    <location>
        <begin position="295"/>
        <end position="315"/>
    </location>
</feature>
<name>A0A6G0TI38_APHGL</name>
<keyword evidence="11" id="KW-1015">Disulfide bond</keyword>
<dbReference type="Pfam" id="PF04756">
    <property type="entry name" value="OST3_OST6"/>
    <property type="match status" value="1"/>
</dbReference>
<keyword evidence="8" id="KW-0460">Magnesium</keyword>